<dbReference type="Proteomes" id="UP000274601">
    <property type="component" value="Unassembled WGS sequence"/>
</dbReference>
<reference evidence="2 3" key="1">
    <citation type="submission" date="2018-10" db="EMBL/GenBank/DDBJ databases">
        <title>Genomic Encyclopedia of Archaeal and Bacterial Type Strains, Phase II (KMG-II): from individual species to whole genera.</title>
        <authorList>
            <person name="Goeker M."/>
        </authorList>
    </citation>
    <scope>NUCLEOTIDE SEQUENCE [LARGE SCALE GENOMIC DNA]</scope>
    <source>
        <strain evidence="2 3">DSM 43383</strain>
    </source>
</reference>
<dbReference type="EMBL" id="RBWU01000002">
    <property type="protein sequence ID" value="RKS76981.1"/>
    <property type="molecule type" value="Genomic_DNA"/>
</dbReference>
<protein>
    <submittedName>
        <fullName evidence="2">Uncharacterized protein</fullName>
    </submittedName>
</protein>
<comment type="caution">
    <text evidence="2">The sequence shown here is derived from an EMBL/GenBank/DDBJ whole genome shotgun (WGS) entry which is preliminary data.</text>
</comment>
<keyword evidence="1" id="KW-1133">Transmembrane helix</keyword>
<keyword evidence="1" id="KW-0472">Membrane</keyword>
<feature type="transmembrane region" description="Helical" evidence="1">
    <location>
        <begin position="132"/>
        <end position="155"/>
    </location>
</feature>
<feature type="transmembrane region" description="Helical" evidence="1">
    <location>
        <begin position="86"/>
        <end position="105"/>
    </location>
</feature>
<evidence type="ECO:0000313" key="2">
    <source>
        <dbReference type="EMBL" id="RKS76981.1"/>
    </source>
</evidence>
<keyword evidence="1" id="KW-0812">Transmembrane</keyword>
<dbReference type="AlphaFoldDB" id="A0A495QU65"/>
<evidence type="ECO:0000313" key="3">
    <source>
        <dbReference type="Proteomes" id="UP000274601"/>
    </source>
</evidence>
<sequence length="187" mass="19606">MATLTVPRPPTRKSPAPLETWPVTAVTWSVGAFIALCVVLVASKPLRGESFNGTDGVIALACGLRGLTILMAQATIRSWGRRVPGWLLLGGLAGAAGLQAFYPFAELVIKLAVVVGLVDETGLGATHTDATAWFNLVMTALIWGVPGALLGRTAMQYRRRAGVRFRWVLLGIGGGLVFLGSLGVVIG</sequence>
<name>A0A495QU65_9ACTN</name>
<feature type="transmembrane region" description="Helical" evidence="1">
    <location>
        <begin position="20"/>
        <end position="42"/>
    </location>
</feature>
<proteinExistence type="predicted"/>
<evidence type="ECO:0000256" key="1">
    <source>
        <dbReference type="SAM" id="Phobius"/>
    </source>
</evidence>
<feature type="transmembrane region" description="Helical" evidence="1">
    <location>
        <begin position="167"/>
        <end position="186"/>
    </location>
</feature>
<gene>
    <name evidence="2" type="ORF">BZB76_2350</name>
</gene>
<organism evidence="2 3">
    <name type="scientific">Actinomadura pelletieri DSM 43383</name>
    <dbReference type="NCBI Taxonomy" id="1120940"/>
    <lineage>
        <taxon>Bacteria</taxon>
        <taxon>Bacillati</taxon>
        <taxon>Actinomycetota</taxon>
        <taxon>Actinomycetes</taxon>
        <taxon>Streptosporangiales</taxon>
        <taxon>Thermomonosporaceae</taxon>
        <taxon>Actinomadura</taxon>
    </lineage>
</organism>
<keyword evidence="3" id="KW-1185">Reference proteome</keyword>
<accession>A0A495QU65</accession>